<accession>A0A9X3LIZ9</accession>
<evidence type="ECO:0000313" key="6">
    <source>
        <dbReference type="EMBL" id="MCZ9288752.1"/>
    </source>
</evidence>
<dbReference type="InterPro" id="IPR027417">
    <property type="entry name" value="P-loop_NTPase"/>
</dbReference>
<keyword evidence="7" id="KW-1185">Reference proteome</keyword>
<dbReference type="InterPro" id="IPR017871">
    <property type="entry name" value="ABC_transporter-like_CS"/>
</dbReference>
<keyword evidence="3" id="KW-0547">Nucleotide-binding</keyword>
<dbReference type="InterPro" id="IPR003593">
    <property type="entry name" value="AAA+_ATPase"/>
</dbReference>
<reference evidence="6" key="1">
    <citation type="submission" date="2022-02" db="EMBL/GenBank/DDBJ databases">
        <title>Corynebacterium sp. from urogenital microbiome.</title>
        <authorList>
            <person name="Cappelli E.A."/>
            <person name="Ribeiro T.G."/>
            <person name="Peixe L."/>
        </authorList>
    </citation>
    <scope>NUCLEOTIDE SEQUENCE</scope>
    <source>
        <strain evidence="6">C8Ua_174</strain>
    </source>
</reference>
<dbReference type="PANTHER" id="PTHR43335:SF2">
    <property type="entry name" value="ABC TRANSPORTER, ATP-BINDING PROTEIN"/>
    <property type="match status" value="1"/>
</dbReference>
<name>A0A9X3LIZ9_9CORY</name>
<dbReference type="RefSeq" id="WP_269943954.1">
    <property type="nucleotide sequence ID" value="NZ_JAKMUT010000001.1"/>
</dbReference>
<dbReference type="PROSITE" id="PS50893">
    <property type="entry name" value="ABC_TRANSPORTER_2"/>
    <property type="match status" value="1"/>
</dbReference>
<dbReference type="PROSITE" id="PS00211">
    <property type="entry name" value="ABC_TRANSPORTER_1"/>
    <property type="match status" value="1"/>
</dbReference>
<dbReference type="AlphaFoldDB" id="A0A9X3LIZ9"/>
<dbReference type="PANTHER" id="PTHR43335">
    <property type="entry name" value="ABC TRANSPORTER, ATP-BINDING PROTEIN"/>
    <property type="match status" value="1"/>
</dbReference>
<evidence type="ECO:0000256" key="2">
    <source>
        <dbReference type="ARBA" id="ARBA00022448"/>
    </source>
</evidence>
<evidence type="ECO:0000256" key="4">
    <source>
        <dbReference type="ARBA" id="ARBA00022840"/>
    </source>
</evidence>
<evidence type="ECO:0000256" key="3">
    <source>
        <dbReference type="ARBA" id="ARBA00022741"/>
    </source>
</evidence>
<evidence type="ECO:0000259" key="5">
    <source>
        <dbReference type="PROSITE" id="PS50893"/>
    </source>
</evidence>
<feature type="domain" description="ABC transporter" evidence="5">
    <location>
        <begin position="3"/>
        <end position="238"/>
    </location>
</feature>
<evidence type="ECO:0000256" key="1">
    <source>
        <dbReference type="ARBA" id="ARBA00005417"/>
    </source>
</evidence>
<dbReference type="SUPFAM" id="SSF52540">
    <property type="entry name" value="P-loop containing nucleoside triphosphate hydrolases"/>
    <property type="match status" value="1"/>
</dbReference>
<proteinExistence type="inferred from homology"/>
<comment type="similarity">
    <text evidence="1">Belongs to the ABC transporter superfamily.</text>
</comment>
<keyword evidence="4 6" id="KW-0067">ATP-binding</keyword>
<dbReference type="Gene3D" id="3.40.50.300">
    <property type="entry name" value="P-loop containing nucleotide triphosphate hydrolases"/>
    <property type="match status" value="1"/>
</dbReference>
<sequence>MKLSIEELSFSYRKIFGKKPVLRSITGTFNEGVTGILGPNGSGKSTLLNIVTGRLKSPKGSAYLVTEHGRKTMDEYQRNSSIGYLPQRFTFVPGMCVKDTVEYVGWVNGLTGKQLNRAVENSLDVVRLNEQQVLKAGALSGGQRQRLGLACVLVHEPEVMILDEPTTGLDPESRMLMRKCIADAASDDRLVLISTHHMEDLRYLADDVWVIAEGQLLYSGSLEGMGEGLATSDDLRYGTEFEAGYSDLVQSLRSQNGEDPKHD</sequence>
<dbReference type="Proteomes" id="UP001146469">
    <property type="component" value="Unassembled WGS sequence"/>
</dbReference>
<protein>
    <submittedName>
        <fullName evidence="6">ATP-binding cassette domain-containing protein</fullName>
    </submittedName>
</protein>
<dbReference type="SMART" id="SM00382">
    <property type="entry name" value="AAA"/>
    <property type="match status" value="1"/>
</dbReference>
<organism evidence="6 7">
    <name type="scientific">Corynebacterium evansiae</name>
    <dbReference type="NCBI Taxonomy" id="2913499"/>
    <lineage>
        <taxon>Bacteria</taxon>
        <taxon>Bacillati</taxon>
        <taxon>Actinomycetota</taxon>
        <taxon>Actinomycetes</taxon>
        <taxon>Mycobacteriales</taxon>
        <taxon>Corynebacteriaceae</taxon>
        <taxon>Corynebacterium</taxon>
    </lineage>
</organism>
<keyword evidence="2" id="KW-0813">Transport</keyword>
<dbReference type="Pfam" id="PF00005">
    <property type="entry name" value="ABC_tran"/>
    <property type="match status" value="1"/>
</dbReference>
<dbReference type="InterPro" id="IPR003439">
    <property type="entry name" value="ABC_transporter-like_ATP-bd"/>
</dbReference>
<comment type="caution">
    <text evidence="6">The sequence shown here is derived from an EMBL/GenBank/DDBJ whole genome shotgun (WGS) entry which is preliminary data.</text>
</comment>
<dbReference type="GO" id="GO:0016887">
    <property type="term" value="F:ATP hydrolysis activity"/>
    <property type="evidence" value="ECO:0007669"/>
    <property type="project" value="InterPro"/>
</dbReference>
<dbReference type="EMBL" id="JAKMUT010000001">
    <property type="protein sequence ID" value="MCZ9288752.1"/>
    <property type="molecule type" value="Genomic_DNA"/>
</dbReference>
<gene>
    <name evidence="6" type="ORF">L8V00_00785</name>
</gene>
<evidence type="ECO:0000313" key="7">
    <source>
        <dbReference type="Proteomes" id="UP001146469"/>
    </source>
</evidence>
<dbReference type="GO" id="GO:0005524">
    <property type="term" value="F:ATP binding"/>
    <property type="evidence" value="ECO:0007669"/>
    <property type="project" value="UniProtKB-KW"/>
</dbReference>